<dbReference type="AlphaFoldDB" id="A0ABD3EYV6"/>
<comment type="caution">
    <text evidence="1">The sequence shown here is derived from an EMBL/GenBank/DDBJ whole genome shotgun (WGS) entry which is preliminary data.</text>
</comment>
<gene>
    <name evidence="1" type="ORF">V7S43_015420</name>
</gene>
<organism evidence="1 2">
    <name type="scientific">Phytophthora oleae</name>
    <dbReference type="NCBI Taxonomy" id="2107226"/>
    <lineage>
        <taxon>Eukaryota</taxon>
        <taxon>Sar</taxon>
        <taxon>Stramenopiles</taxon>
        <taxon>Oomycota</taxon>
        <taxon>Peronosporomycetes</taxon>
        <taxon>Peronosporales</taxon>
        <taxon>Peronosporaceae</taxon>
        <taxon>Phytophthora</taxon>
    </lineage>
</organism>
<evidence type="ECO:0008006" key="3">
    <source>
        <dbReference type="Google" id="ProtNLM"/>
    </source>
</evidence>
<keyword evidence="2" id="KW-1185">Reference proteome</keyword>
<sequence>MALPLDSILALAVFLAQTVELAVFLGSTFVFTTCGVPTLPRGKLPRHLGCTSFRNFSPLILSMVLAHAVQLSIPLYRRLARACCRELAVPTRCYTTEEGGNACVSRPH</sequence>
<protein>
    <recommendedName>
        <fullName evidence="3">Secreted protein</fullName>
    </recommendedName>
</protein>
<evidence type="ECO:0000313" key="2">
    <source>
        <dbReference type="Proteomes" id="UP001632037"/>
    </source>
</evidence>
<reference evidence="1 2" key="1">
    <citation type="submission" date="2024-09" db="EMBL/GenBank/DDBJ databases">
        <title>Genome sequencing and assembly of Phytophthora oleae, isolate VK10A, causative agent of rot of olive drupes.</title>
        <authorList>
            <person name="Conti Taguali S."/>
            <person name="Riolo M."/>
            <person name="La Spada F."/>
            <person name="Cacciola S.O."/>
            <person name="Dionisio G."/>
        </authorList>
    </citation>
    <scope>NUCLEOTIDE SEQUENCE [LARGE SCALE GENOMIC DNA]</scope>
    <source>
        <strain evidence="1 2">VK10A</strain>
    </source>
</reference>
<evidence type="ECO:0000313" key="1">
    <source>
        <dbReference type="EMBL" id="KAL3659747.1"/>
    </source>
</evidence>
<proteinExistence type="predicted"/>
<name>A0ABD3EYV6_9STRA</name>
<dbReference type="EMBL" id="JBIMZQ010000045">
    <property type="protein sequence ID" value="KAL3659747.1"/>
    <property type="molecule type" value="Genomic_DNA"/>
</dbReference>
<accession>A0ABD3EYV6</accession>
<dbReference type="Proteomes" id="UP001632037">
    <property type="component" value="Unassembled WGS sequence"/>
</dbReference>